<proteinExistence type="predicted"/>
<name>A0ABU2YD49_9FLAO</name>
<accession>A0ABU2YD49</accession>
<comment type="caution">
    <text evidence="2">The sequence shown here is derived from an EMBL/GenBank/DDBJ whole genome shotgun (WGS) entry which is preliminary data.</text>
</comment>
<protein>
    <submittedName>
        <fullName evidence="2">Uncharacterized protein</fullName>
    </submittedName>
</protein>
<keyword evidence="1" id="KW-0732">Signal</keyword>
<keyword evidence="3" id="KW-1185">Reference proteome</keyword>
<sequence length="178" mass="19996">MKTLLYIFLALPLFMTAQPTVFKIEPEKNGTVSYSGNLSDGVVLDNLSWAWSSQNACFPETQRKKFTGSHVFFEGIIPTYSEMEVTVVPKDPKANFSIYAYQTGTNNEDLTPNLARCIRCEADHKRERNRVGRATQDHTRTVTNLVAINRPYRVVIVVVGAEGLTEGDFTLNVAMKSR</sequence>
<evidence type="ECO:0000313" key="2">
    <source>
        <dbReference type="EMBL" id="MDT0556083.1"/>
    </source>
</evidence>
<dbReference type="RefSeq" id="WP_311333035.1">
    <property type="nucleotide sequence ID" value="NZ_JAVRHZ010000004.1"/>
</dbReference>
<feature type="signal peptide" evidence="1">
    <location>
        <begin position="1"/>
        <end position="17"/>
    </location>
</feature>
<evidence type="ECO:0000256" key="1">
    <source>
        <dbReference type="SAM" id="SignalP"/>
    </source>
</evidence>
<evidence type="ECO:0000313" key="3">
    <source>
        <dbReference type="Proteomes" id="UP001254488"/>
    </source>
</evidence>
<organism evidence="2 3">
    <name type="scientific">Patiriisocius hiemis</name>
    <dbReference type="NCBI Taxonomy" id="3075604"/>
    <lineage>
        <taxon>Bacteria</taxon>
        <taxon>Pseudomonadati</taxon>
        <taxon>Bacteroidota</taxon>
        <taxon>Flavobacteriia</taxon>
        <taxon>Flavobacteriales</taxon>
        <taxon>Flavobacteriaceae</taxon>
        <taxon>Patiriisocius</taxon>
    </lineage>
</organism>
<dbReference type="Proteomes" id="UP001254488">
    <property type="component" value="Unassembled WGS sequence"/>
</dbReference>
<gene>
    <name evidence="2" type="ORF">RM538_08715</name>
</gene>
<dbReference type="EMBL" id="JAVRHZ010000004">
    <property type="protein sequence ID" value="MDT0556083.1"/>
    <property type="molecule type" value="Genomic_DNA"/>
</dbReference>
<reference evidence="2 3" key="1">
    <citation type="submission" date="2023-09" db="EMBL/GenBank/DDBJ databases">
        <authorList>
            <person name="Rey-Velasco X."/>
        </authorList>
    </citation>
    <scope>NUCLEOTIDE SEQUENCE [LARGE SCALE GENOMIC DNA]</scope>
    <source>
        <strain evidence="2 3">W242</strain>
    </source>
</reference>
<feature type="chain" id="PRO_5045882434" evidence="1">
    <location>
        <begin position="18"/>
        <end position="178"/>
    </location>
</feature>